<evidence type="ECO:0000256" key="6">
    <source>
        <dbReference type="ARBA" id="ARBA00022840"/>
    </source>
</evidence>
<dbReference type="PANTHER" id="PTHR24106">
    <property type="entry name" value="NACHT, LRR AND CARD DOMAINS-CONTAINING"/>
    <property type="match status" value="1"/>
</dbReference>
<organism evidence="9 10">
    <name type="scientific">Danio rerio</name>
    <name type="common">Zebrafish</name>
    <name type="synonym">Brachydanio rerio</name>
    <dbReference type="NCBI Taxonomy" id="7955"/>
    <lineage>
        <taxon>Eukaryota</taxon>
        <taxon>Metazoa</taxon>
        <taxon>Chordata</taxon>
        <taxon>Craniata</taxon>
        <taxon>Vertebrata</taxon>
        <taxon>Euteleostomi</taxon>
        <taxon>Actinopterygii</taxon>
        <taxon>Neopterygii</taxon>
        <taxon>Teleostei</taxon>
        <taxon>Ostariophysi</taxon>
        <taxon>Cypriniformes</taxon>
        <taxon>Danionidae</taxon>
        <taxon>Danioninae</taxon>
        <taxon>Danio</taxon>
    </lineage>
</organism>
<evidence type="ECO:0000256" key="3">
    <source>
        <dbReference type="ARBA" id="ARBA00022614"/>
    </source>
</evidence>
<keyword evidence="6" id="KW-0067">ATP-binding</keyword>
<dbReference type="GeneID" id="795914"/>
<dbReference type="RefSeq" id="XP_009295444.1">
    <property type="nucleotide sequence ID" value="XM_009297169.5"/>
</dbReference>
<evidence type="ECO:0000313" key="10">
    <source>
        <dbReference type="RefSeq" id="XP_009295444.1"/>
    </source>
</evidence>
<dbReference type="AGR" id="ZFIN:ZDB-GENE-121214-44"/>
<comment type="subcellular location">
    <subcellularLocation>
        <location evidence="1">Cytoplasm</location>
    </subcellularLocation>
</comment>
<dbReference type="Pfam" id="PF17779">
    <property type="entry name" value="WHD_NOD2"/>
    <property type="match status" value="1"/>
</dbReference>
<feature type="compositionally biased region" description="Low complexity" evidence="7">
    <location>
        <begin position="78"/>
        <end position="88"/>
    </location>
</feature>
<dbReference type="OrthoDB" id="120976at2759"/>
<dbReference type="InterPro" id="IPR001611">
    <property type="entry name" value="Leu-rich_rpt"/>
</dbReference>
<dbReference type="GO" id="GO:0005524">
    <property type="term" value="F:ATP binding"/>
    <property type="evidence" value="ECO:0007669"/>
    <property type="project" value="UniProtKB-KW"/>
</dbReference>
<dbReference type="InterPro" id="IPR007111">
    <property type="entry name" value="NACHT_NTPase"/>
</dbReference>
<keyword evidence="4" id="KW-0677">Repeat</keyword>
<evidence type="ECO:0000313" key="9">
    <source>
        <dbReference type="Proteomes" id="UP000000437"/>
    </source>
</evidence>
<dbReference type="AlphaFoldDB" id="A0A8M3ANC0"/>
<dbReference type="FunFam" id="3.40.50.300:FF:001524">
    <property type="entry name" value="Si:dkey-126g1.7"/>
    <property type="match status" value="1"/>
</dbReference>
<evidence type="ECO:0000256" key="5">
    <source>
        <dbReference type="ARBA" id="ARBA00022741"/>
    </source>
</evidence>
<dbReference type="PROSITE" id="PS50837">
    <property type="entry name" value="NACHT"/>
    <property type="match status" value="1"/>
</dbReference>
<protein>
    <submittedName>
        <fullName evidence="10">NACHT, LRR and PYD domains-containing protein 3 isoform X1</fullName>
    </submittedName>
</protein>
<accession>A0A8M3ANC0</accession>
<dbReference type="SMART" id="SM00368">
    <property type="entry name" value="LRR_RI"/>
    <property type="match status" value="20"/>
</dbReference>
<evidence type="ECO:0000256" key="7">
    <source>
        <dbReference type="SAM" id="MobiDB-lite"/>
    </source>
</evidence>
<evidence type="ECO:0000313" key="11">
    <source>
        <dbReference type="ZFIN" id="ZDB-GENE-121214-44"/>
    </source>
</evidence>
<dbReference type="InterPro" id="IPR041075">
    <property type="entry name" value="NOD1/2_WH"/>
</dbReference>
<dbReference type="InterPro" id="IPR027417">
    <property type="entry name" value="P-loop_NTPase"/>
</dbReference>
<evidence type="ECO:0000256" key="2">
    <source>
        <dbReference type="ARBA" id="ARBA00022490"/>
    </source>
</evidence>
<dbReference type="Pfam" id="PF14484">
    <property type="entry name" value="FISNA"/>
    <property type="match status" value="1"/>
</dbReference>
<dbReference type="FunCoup" id="A0A8M3ANC0">
    <property type="interactions" value="4"/>
</dbReference>
<keyword evidence="9" id="KW-1185">Reference proteome</keyword>
<dbReference type="FunFam" id="3.80.10.10:FF:001630">
    <property type="entry name" value="Si:ch73-286h23.4"/>
    <property type="match status" value="1"/>
</dbReference>
<keyword evidence="3" id="KW-0433">Leucine-rich repeat</keyword>
<gene>
    <name evidence="10 11" type="primary">si:ch73-168d20.1</name>
</gene>
<keyword evidence="5" id="KW-0547">Nucleotide-binding</keyword>
<dbReference type="InterPro" id="IPR041267">
    <property type="entry name" value="NLRP_HD2"/>
</dbReference>
<feature type="compositionally biased region" description="Low complexity" evidence="7">
    <location>
        <begin position="43"/>
        <end position="54"/>
    </location>
</feature>
<feature type="compositionally biased region" description="Low complexity" evidence="7">
    <location>
        <begin position="10"/>
        <end position="20"/>
    </location>
</feature>
<reference evidence="10" key="1">
    <citation type="submission" date="2025-08" db="UniProtKB">
        <authorList>
            <consortium name="RefSeq"/>
        </authorList>
    </citation>
    <scope>IDENTIFICATION</scope>
    <source>
        <strain evidence="10">Tuebingen</strain>
        <tissue evidence="10">Fibroblasts and whole tissue</tissue>
    </source>
</reference>
<dbReference type="InterPro" id="IPR051261">
    <property type="entry name" value="NLR"/>
</dbReference>
<dbReference type="FunFam" id="3.80.10.10:FF:002788">
    <property type="entry name" value="Si:dkey-126g1.7"/>
    <property type="match status" value="1"/>
</dbReference>
<dbReference type="KEGG" id="dre:795914"/>
<evidence type="ECO:0000256" key="4">
    <source>
        <dbReference type="ARBA" id="ARBA00022737"/>
    </source>
</evidence>
<dbReference type="Pfam" id="PF13516">
    <property type="entry name" value="LRR_6"/>
    <property type="match status" value="8"/>
</dbReference>
<dbReference type="Proteomes" id="UP000000437">
    <property type="component" value="Chromosome 23"/>
</dbReference>
<dbReference type="SMART" id="SM01288">
    <property type="entry name" value="FISNA"/>
    <property type="match status" value="1"/>
</dbReference>
<sequence length="1388" mass="155653">MDSRKRRSSSPESSCVSIKSDASMDNPPTLRLGESPAKHRRSSSLGSSCVSMKSDASMDNPPTLRLGESPAKHRRSSSPESSCVSMKSDASMDNPPTLRLGESPAKHSDNQKRSQSNKGQKQLDAIFKDLEETNIDEMRKVLRRFKMLLSPDYSVRDEEEEEGQRQINEAFLKITLHALQKMNQTDLASKLQTKLISVSQQQLKSRLKQRFERFTEGVSNRGNTKLLNDIYTEVYITEGGAGNIDDEHEVRQIETSSSRFPEIPIRCCDIFKSLLGQDKAIRTVLTKGVAGIGKTASVQKFILDWAEGKANQDVHFIFPLPFRDLNLIKEKRMSLMELLCCFCPELKPIDYNNFKTVFIYDGLDEWRLPLDFRNNEILWDMNKVASVDALLTNLLQGNLLPSAVHWITTRPAAACQIPAEFIDRVTEVRGFKDLQRAEYFWKRIKDQNLANKIITHIQSSRSLHIMCRIPVFCWISATVLEKIFGEANSADIPKTLTQMFIHLLIVQTNLKTQKYDRECDVNLEKARKSILSLAKLAFEQLEKGNLIFYEEDLKQCGIDVREASVCSGVCTQIFREEFGLQLQKVFSFVHLSVQEFLAALFKFLSFAEENNKSSMTQFMKNEVDRALQSPNGHLDLFLRFLLGLSLDSNQTLLQGLFTPLDTSHSRDETIEYIKSKIRENPSPERSINLFYCLNELNDHSLVQEVQTYLTSTRSHRLSGVKLSPALWSALVFVLLNSTKDLDEFELRQYDFTEECLLRLLPVVKASRKADLKGGNLTDQICSALASALSSSSCCLRELDLSENRLQLSGIRLFSAGLKSPNCKLEILKLSNCSIREEGCASLVSALLSNPSHLRELNLNSNQPGYSTVKLLSDLLENPHCKLEKLQLYNCCIGEEGCAALALALISNPSHLRELNLNNNEPGDSGVKLLSDLLKDPRCKLEKLQLNGSNIREKDCAAFISSLLSNPFHLRELSLSWNKPGDSGVKLLSDLLKDSRCKLEKLELECCSIIEEGCAALALALVSNPSHLRELNLNNNEPGDLGVNLLSFLLKNPQCKLEKLELEYCCIGAKSCASLASAFVSNPSHLRELNLNWNTPEYPAVKLLSDYLKDPHCKLEKLQLYNCCIGEEGCAALALALISNPSHLRELNLNNNEPGDSGVKLLSDLLKDPRCKLEKLQLEYCCIGEEGCAALVSGLKSNPSHLRELNLNRNEPGNLGAKMLSDLLKDPLFELEKLELDDCSIENNGFADLVSGLKSNPSNIRELNLNSNKFIFSGLNLLCDLLRDQQCKLRKLQLECCNIDEEGCAALALALISNPSHLRELNLNYNNPGGLGVKLLSVLLKNPHCKLEKLELSHCSISENYLAALNSALSSNPAHLRELNLNYNENTRQ</sequence>
<name>A0A8M3ANC0_DANRE</name>
<proteinExistence type="predicted"/>
<dbReference type="Gene3D" id="3.40.50.300">
    <property type="entry name" value="P-loop containing nucleotide triphosphate hydrolases"/>
    <property type="match status" value="1"/>
</dbReference>
<keyword evidence="2" id="KW-0963">Cytoplasm</keyword>
<dbReference type="ZFIN" id="ZDB-GENE-121214-44">
    <property type="gene designation" value="si:ch73-168d20.1"/>
</dbReference>
<evidence type="ECO:0000256" key="1">
    <source>
        <dbReference type="ARBA" id="ARBA00004496"/>
    </source>
</evidence>
<dbReference type="GO" id="GO:0005737">
    <property type="term" value="C:cytoplasm"/>
    <property type="evidence" value="ECO:0007669"/>
    <property type="project" value="UniProtKB-SubCell"/>
</dbReference>
<dbReference type="Pfam" id="PF05729">
    <property type="entry name" value="NACHT"/>
    <property type="match status" value="1"/>
</dbReference>
<feature type="region of interest" description="Disordered" evidence="7">
    <location>
        <begin position="1"/>
        <end position="122"/>
    </location>
</feature>
<dbReference type="InterPro" id="IPR029495">
    <property type="entry name" value="NACHT-assoc"/>
</dbReference>
<evidence type="ECO:0000259" key="8">
    <source>
        <dbReference type="PROSITE" id="PS50837"/>
    </source>
</evidence>
<feature type="domain" description="NACHT" evidence="8">
    <location>
        <begin position="282"/>
        <end position="413"/>
    </location>
</feature>
<dbReference type="Pfam" id="PF17776">
    <property type="entry name" value="NLRC4_HD2"/>
    <property type="match status" value="1"/>
</dbReference>
<dbReference type="SUPFAM" id="SSF52047">
    <property type="entry name" value="RNI-like"/>
    <property type="match status" value="2"/>
</dbReference>
<dbReference type="Gene3D" id="3.80.10.10">
    <property type="entry name" value="Ribonuclease Inhibitor"/>
    <property type="match status" value="4"/>
</dbReference>
<dbReference type="InterPro" id="IPR032675">
    <property type="entry name" value="LRR_dom_sf"/>
</dbReference>